<gene>
    <name evidence="2" type="ORF">D1832_08075</name>
</gene>
<keyword evidence="1" id="KW-0472">Membrane</keyword>
<dbReference type="Proteomes" id="UP000285376">
    <property type="component" value="Unassembled WGS sequence"/>
</dbReference>
<dbReference type="AlphaFoldDB" id="A0A417Z4M5"/>
<comment type="caution">
    <text evidence="2">The sequence shown here is derived from an EMBL/GenBank/DDBJ whole genome shotgun (WGS) entry which is preliminary data.</text>
</comment>
<evidence type="ECO:0000256" key="1">
    <source>
        <dbReference type="SAM" id="Phobius"/>
    </source>
</evidence>
<sequence>MRRVATVGIVRSRNAKKPAAVADQRPVQGEDGIPLARVSRSPRILPFVLTGLVLGVVVGLVIAITGGEGGNYTEGSTLGYFALLFGGIGALLGGVGFALADKRAHR</sequence>
<feature type="transmembrane region" description="Helical" evidence="1">
    <location>
        <begin position="44"/>
        <end position="66"/>
    </location>
</feature>
<evidence type="ECO:0000313" key="2">
    <source>
        <dbReference type="EMBL" id="RHW45661.1"/>
    </source>
</evidence>
<keyword evidence="1" id="KW-0812">Transmembrane</keyword>
<dbReference type="EMBL" id="QWLM01000008">
    <property type="protein sequence ID" value="RHW45661.1"/>
    <property type="molecule type" value="Genomic_DNA"/>
</dbReference>
<protein>
    <submittedName>
        <fullName evidence="2">Uncharacterized protein</fullName>
    </submittedName>
</protein>
<name>A0A417Z4M5_9MICO</name>
<proteinExistence type="predicted"/>
<feature type="transmembrane region" description="Helical" evidence="1">
    <location>
        <begin position="78"/>
        <end position="100"/>
    </location>
</feature>
<evidence type="ECO:0000313" key="3">
    <source>
        <dbReference type="Proteomes" id="UP000285376"/>
    </source>
</evidence>
<accession>A0A417Z4M5</accession>
<keyword evidence="1" id="KW-1133">Transmembrane helix</keyword>
<organism evidence="2 3">
    <name type="scientific">Dermacoccus abyssi</name>
    <dbReference type="NCBI Taxonomy" id="322596"/>
    <lineage>
        <taxon>Bacteria</taxon>
        <taxon>Bacillati</taxon>
        <taxon>Actinomycetota</taxon>
        <taxon>Actinomycetes</taxon>
        <taxon>Micrococcales</taxon>
        <taxon>Dermacoccaceae</taxon>
        <taxon>Dermacoccus</taxon>
    </lineage>
</organism>
<reference evidence="2 3" key="1">
    <citation type="submission" date="2018-08" db="EMBL/GenBank/DDBJ databases">
        <title>Whole genome sequence analysis of Dermacoccus abyssi bacteria isolated from Deep Mariana trench Micromonospora spp reveals genes involved in the environmental adaptation and production of secondary metabolites.</title>
        <authorList>
            <person name="Abdel-Mageed W.M."/>
            <person name="Lehri B."/>
            <person name="Nouioui I."/>
            <person name="Goodfellow I."/>
            <person name="Jaspars M."/>
            <person name="Karlyshev A."/>
        </authorList>
    </citation>
    <scope>NUCLEOTIDE SEQUENCE [LARGE SCALE GENOMIC DNA]</scope>
    <source>
        <strain evidence="2 3">MT1.1</strain>
    </source>
</reference>